<accession>A0A7J2TJF7</accession>
<dbReference type="Gene3D" id="3.40.50.11600">
    <property type="match status" value="1"/>
</dbReference>
<dbReference type="AlphaFoldDB" id="A0A7J2TJF7"/>
<evidence type="ECO:0000256" key="2">
    <source>
        <dbReference type="ARBA" id="ARBA00022723"/>
    </source>
</evidence>
<evidence type="ECO:0000256" key="3">
    <source>
        <dbReference type="ARBA" id="ARBA00023004"/>
    </source>
</evidence>
<dbReference type="GO" id="GO:0051539">
    <property type="term" value="F:4 iron, 4 sulfur cluster binding"/>
    <property type="evidence" value="ECO:0007669"/>
    <property type="project" value="UniProtKB-KW"/>
</dbReference>
<evidence type="ECO:0000256" key="4">
    <source>
        <dbReference type="ARBA" id="ARBA00023014"/>
    </source>
</evidence>
<dbReference type="EMBL" id="DSLA01000096">
    <property type="protein sequence ID" value="HEH35730.1"/>
    <property type="molecule type" value="Genomic_DNA"/>
</dbReference>
<evidence type="ECO:0000313" key="6">
    <source>
        <dbReference type="EMBL" id="HEH35730.1"/>
    </source>
</evidence>
<reference evidence="6" key="1">
    <citation type="journal article" date="2020" name="mSystems">
        <title>Genome- and Community-Level Interaction Insights into Carbon Utilization and Element Cycling Functions of Hydrothermarchaeota in Hydrothermal Sediment.</title>
        <authorList>
            <person name="Zhou Z."/>
            <person name="Liu Y."/>
            <person name="Xu W."/>
            <person name="Pan J."/>
            <person name="Luo Z.H."/>
            <person name="Li M."/>
        </authorList>
    </citation>
    <scope>NUCLEOTIDE SEQUENCE [LARGE SCALE GENOMIC DNA]</scope>
    <source>
        <strain evidence="6">SpSt-26</strain>
    </source>
</reference>
<protein>
    <recommendedName>
        <fullName evidence="5">4Fe-4S domain-containing protein</fullName>
    </recommendedName>
</protein>
<keyword evidence="1" id="KW-0004">4Fe-4S</keyword>
<dbReference type="PROSITE" id="PS51656">
    <property type="entry name" value="4FE4S"/>
    <property type="match status" value="1"/>
</dbReference>
<keyword evidence="4" id="KW-0411">Iron-sulfur</keyword>
<sequence>MSIMLKTRSGGICLKADLYFDRIDFYKYLPKIDCRDCGFTCREFSEKLKMGYRAERCPYLTKREAEFINLAVEAKEFLNVPILQTTVKTKTGLVFSRRGAVTLITANYPYTQAAVSEVMIRAGIEFNMLIIDTEGYSVDMAVFLGYFSAERIAEYIEELEKVDKRKIVIPGLAERFKDEISEILGDVIVGPVCCAELPIFLLKNGLINNI</sequence>
<name>A0A7J2TJF7_ARCFL</name>
<dbReference type="Gene3D" id="1.10.15.40">
    <property type="entry name" value="Electron transport complex subunit B, putative Fe-S cluster"/>
    <property type="match status" value="1"/>
</dbReference>
<gene>
    <name evidence="6" type="ORF">ENP88_06250</name>
</gene>
<dbReference type="Pfam" id="PF04060">
    <property type="entry name" value="FeS"/>
    <property type="match status" value="1"/>
</dbReference>
<keyword evidence="2" id="KW-0479">Metal-binding</keyword>
<dbReference type="InterPro" id="IPR007202">
    <property type="entry name" value="4Fe-4S_dom"/>
</dbReference>
<feature type="domain" description="4Fe-4S" evidence="5">
    <location>
        <begin position="15"/>
        <end position="74"/>
    </location>
</feature>
<organism evidence="6">
    <name type="scientific">Archaeoglobus fulgidus</name>
    <dbReference type="NCBI Taxonomy" id="2234"/>
    <lineage>
        <taxon>Archaea</taxon>
        <taxon>Methanobacteriati</taxon>
        <taxon>Methanobacteriota</taxon>
        <taxon>Archaeoglobi</taxon>
        <taxon>Archaeoglobales</taxon>
        <taxon>Archaeoglobaceae</taxon>
        <taxon>Archaeoglobus</taxon>
    </lineage>
</organism>
<dbReference type="GO" id="GO:0046872">
    <property type="term" value="F:metal ion binding"/>
    <property type="evidence" value="ECO:0007669"/>
    <property type="project" value="UniProtKB-KW"/>
</dbReference>
<keyword evidence="3" id="KW-0408">Iron</keyword>
<evidence type="ECO:0000256" key="1">
    <source>
        <dbReference type="ARBA" id="ARBA00022485"/>
    </source>
</evidence>
<dbReference type="InterPro" id="IPR016041">
    <property type="entry name" value="Ac-CoA_synth_d_su_TIM-brl"/>
</dbReference>
<evidence type="ECO:0000259" key="5">
    <source>
        <dbReference type="PROSITE" id="PS51656"/>
    </source>
</evidence>
<proteinExistence type="predicted"/>
<dbReference type="Pfam" id="PF03599">
    <property type="entry name" value="CdhD"/>
    <property type="match status" value="1"/>
</dbReference>
<comment type="caution">
    <text evidence="6">The sequence shown here is derived from an EMBL/GenBank/DDBJ whole genome shotgun (WGS) entry which is preliminary data.</text>
</comment>